<protein>
    <submittedName>
        <fullName evidence="9">DUF421 domain-containing protein</fullName>
    </submittedName>
</protein>
<dbReference type="Gene3D" id="3.30.240.20">
    <property type="entry name" value="bsu07140 like domains"/>
    <property type="match status" value="1"/>
</dbReference>
<dbReference type="Pfam" id="PF04239">
    <property type="entry name" value="DUF421"/>
    <property type="match status" value="1"/>
</dbReference>
<dbReference type="KEGG" id="psti:SOO65_10575"/>
<keyword evidence="10" id="KW-1185">Reference proteome</keyword>
<evidence type="ECO:0000259" key="8">
    <source>
        <dbReference type="Pfam" id="PF04239"/>
    </source>
</evidence>
<dbReference type="InterPro" id="IPR023090">
    <property type="entry name" value="UPF0702_alpha/beta_dom_sf"/>
</dbReference>
<organism evidence="9 10">
    <name type="scientific">Peredibacter starrii</name>
    <dbReference type="NCBI Taxonomy" id="28202"/>
    <lineage>
        <taxon>Bacteria</taxon>
        <taxon>Pseudomonadati</taxon>
        <taxon>Bdellovibrionota</taxon>
        <taxon>Bacteriovoracia</taxon>
        <taxon>Bacteriovoracales</taxon>
        <taxon>Bacteriovoracaceae</taxon>
        <taxon>Peredibacter</taxon>
    </lineage>
</organism>
<keyword evidence="3" id="KW-1003">Cell membrane</keyword>
<comment type="similarity">
    <text evidence="2">Belongs to the UPF0702 family.</text>
</comment>
<dbReference type="GO" id="GO:0005886">
    <property type="term" value="C:plasma membrane"/>
    <property type="evidence" value="ECO:0007669"/>
    <property type="project" value="UniProtKB-SubCell"/>
</dbReference>
<dbReference type="Proteomes" id="UP001324634">
    <property type="component" value="Chromosome"/>
</dbReference>
<feature type="transmembrane region" description="Helical" evidence="7">
    <location>
        <begin position="63"/>
        <end position="85"/>
    </location>
</feature>
<keyword evidence="5 7" id="KW-1133">Transmembrane helix</keyword>
<keyword evidence="4 7" id="KW-0812">Transmembrane</keyword>
<evidence type="ECO:0000313" key="10">
    <source>
        <dbReference type="Proteomes" id="UP001324634"/>
    </source>
</evidence>
<gene>
    <name evidence="9" type="ORF">SOO65_10575</name>
</gene>
<feature type="transmembrane region" description="Helical" evidence="7">
    <location>
        <begin position="12"/>
        <end position="30"/>
    </location>
</feature>
<reference evidence="9 10" key="1">
    <citation type="submission" date="2023-11" db="EMBL/GenBank/DDBJ databases">
        <title>Peredibacter starrii A3.12.</title>
        <authorList>
            <person name="Mitchell R.J."/>
        </authorList>
    </citation>
    <scope>NUCLEOTIDE SEQUENCE [LARGE SCALE GENOMIC DNA]</scope>
    <source>
        <strain evidence="9 10">A3.12</strain>
    </source>
</reference>
<sequence length="164" mass="18839">MWNLESEWQELVLRASAIFVFLFIVFRIWGKKHFGELTPFDFLLLLIMSEAVQNALIDDDKSVPAGFITVGTLMFLNIILNKLVFHSKTAEKIIEGVPKVLIKNGKLNQKLMHKETITDRELHEALRMQGVMDVDEVFQATLEANGSISVVKKKDEPLMKRLFH</sequence>
<dbReference type="PANTHER" id="PTHR34582">
    <property type="entry name" value="UPF0702 TRANSMEMBRANE PROTEIN YCAP"/>
    <property type="match status" value="1"/>
</dbReference>
<comment type="subcellular location">
    <subcellularLocation>
        <location evidence="1">Cell membrane</location>
        <topology evidence="1">Multi-pass membrane protein</topology>
    </subcellularLocation>
</comment>
<evidence type="ECO:0000256" key="5">
    <source>
        <dbReference type="ARBA" id="ARBA00022989"/>
    </source>
</evidence>
<dbReference type="EMBL" id="CP139487">
    <property type="protein sequence ID" value="WPU67199.1"/>
    <property type="molecule type" value="Genomic_DNA"/>
</dbReference>
<feature type="domain" description="YetF C-terminal" evidence="8">
    <location>
        <begin position="86"/>
        <end position="155"/>
    </location>
</feature>
<evidence type="ECO:0000256" key="4">
    <source>
        <dbReference type="ARBA" id="ARBA00022692"/>
    </source>
</evidence>
<accession>A0AAX4HV87</accession>
<evidence type="ECO:0000256" key="1">
    <source>
        <dbReference type="ARBA" id="ARBA00004651"/>
    </source>
</evidence>
<evidence type="ECO:0000256" key="6">
    <source>
        <dbReference type="ARBA" id="ARBA00023136"/>
    </source>
</evidence>
<evidence type="ECO:0000256" key="2">
    <source>
        <dbReference type="ARBA" id="ARBA00006448"/>
    </source>
</evidence>
<dbReference type="InterPro" id="IPR007353">
    <property type="entry name" value="DUF421"/>
</dbReference>
<evidence type="ECO:0000256" key="3">
    <source>
        <dbReference type="ARBA" id="ARBA00022475"/>
    </source>
</evidence>
<proteinExistence type="inferred from homology"/>
<dbReference type="PANTHER" id="PTHR34582:SF6">
    <property type="entry name" value="UPF0702 TRANSMEMBRANE PROTEIN YCAP"/>
    <property type="match status" value="1"/>
</dbReference>
<name>A0AAX4HV87_9BACT</name>
<dbReference type="AlphaFoldDB" id="A0AAX4HV87"/>
<evidence type="ECO:0000313" key="9">
    <source>
        <dbReference type="EMBL" id="WPU67199.1"/>
    </source>
</evidence>
<keyword evidence="6 7" id="KW-0472">Membrane</keyword>
<dbReference type="RefSeq" id="WP_321400155.1">
    <property type="nucleotide sequence ID" value="NZ_CP139487.1"/>
</dbReference>
<evidence type="ECO:0000256" key="7">
    <source>
        <dbReference type="SAM" id="Phobius"/>
    </source>
</evidence>